<comment type="subcellular location">
    <subcellularLocation>
        <location evidence="1">Cytoplasm</location>
    </subcellularLocation>
</comment>
<proteinExistence type="inferred from homology"/>
<dbReference type="FunFam" id="2.30.30.40:FF:000096">
    <property type="entry name" value="Neutrophil cytosol factor 2"/>
    <property type="match status" value="1"/>
</dbReference>
<comment type="similarity">
    <text evidence="2">Belongs to the NCF2/NOXA1 family.</text>
</comment>
<keyword evidence="6 8" id="KW-0802">TPR repeat</keyword>
<dbReference type="InterPro" id="IPR019734">
    <property type="entry name" value="TPR_rpt"/>
</dbReference>
<dbReference type="STRING" id="8005.ENSEEEP00000052613"/>
<dbReference type="SMART" id="SM00326">
    <property type="entry name" value="SH3"/>
    <property type="match status" value="2"/>
</dbReference>
<dbReference type="InterPro" id="IPR011990">
    <property type="entry name" value="TPR-like_helical_dom_sf"/>
</dbReference>
<keyword evidence="4" id="KW-0963">Cytoplasm</keyword>
<dbReference type="Pfam" id="PF00018">
    <property type="entry name" value="SH3_1"/>
    <property type="match status" value="1"/>
</dbReference>
<dbReference type="Ensembl" id="ENSEEET00000053180.2">
    <property type="protein sequence ID" value="ENSEEEP00000052613.2"/>
    <property type="gene ID" value="ENSEEEG00000024649.2"/>
</dbReference>
<dbReference type="Gene3D" id="2.30.30.40">
    <property type="entry name" value="SH3 Domains"/>
    <property type="match status" value="2"/>
</dbReference>
<keyword evidence="5" id="KW-0677">Repeat</keyword>
<accession>A0A4W4HU12</accession>
<dbReference type="AlphaFoldDB" id="A0A4W4HU12"/>
<reference evidence="11" key="3">
    <citation type="submission" date="2020-05" db="EMBL/GenBank/DDBJ databases">
        <title>Electrophorus electricus (electric eel) genome, fEleEle1, primary haplotype.</title>
        <authorList>
            <person name="Myers G."/>
            <person name="Meyer A."/>
            <person name="Fedrigo O."/>
            <person name="Formenti G."/>
            <person name="Rhie A."/>
            <person name="Tracey A."/>
            <person name="Sims Y."/>
            <person name="Jarvis E.D."/>
        </authorList>
    </citation>
    <scope>NUCLEOTIDE SEQUENCE [LARGE SCALE GENOMIC DNA]</scope>
</reference>
<dbReference type="Proteomes" id="UP000314983">
    <property type="component" value="Chromosome 19"/>
</dbReference>
<feature type="compositionally biased region" description="Pro residues" evidence="9">
    <location>
        <begin position="320"/>
        <end position="329"/>
    </location>
</feature>
<evidence type="ECO:0000256" key="2">
    <source>
        <dbReference type="ARBA" id="ARBA00008051"/>
    </source>
</evidence>
<dbReference type="PRINTS" id="PR00499">
    <property type="entry name" value="P67PHOX"/>
</dbReference>
<dbReference type="PROSITE" id="PS50002">
    <property type="entry name" value="SH3"/>
    <property type="match status" value="2"/>
</dbReference>
<protein>
    <recommendedName>
        <fullName evidence="10">SH3 domain-containing protein</fullName>
    </recommendedName>
</protein>
<evidence type="ECO:0000256" key="9">
    <source>
        <dbReference type="SAM" id="MobiDB-lite"/>
    </source>
</evidence>
<evidence type="ECO:0000256" key="8">
    <source>
        <dbReference type="PROSITE-ProRule" id="PRU00339"/>
    </source>
</evidence>
<dbReference type="InterPro" id="IPR051864">
    <property type="entry name" value="NCF2_NOXA1"/>
</dbReference>
<dbReference type="Gene3D" id="3.10.20.90">
    <property type="entry name" value="Phosphatidylinositol 3-kinase Catalytic Subunit, Chain A, domain 1"/>
    <property type="match status" value="1"/>
</dbReference>
<dbReference type="SUPFAM" id="SSF54277">
    <property type="entry name" value="CAD &amp; PB1 domains"/>
    <property type="match status" value="1"/>
</dbReference>
<dbReference type="Pfam" id="PF13181">
    <property type="entry name" value="TPR_8"/>
    <property type="match status" value="1"/>
</dbReference>
<dbReference type="SMART" id="SM00028">
    <property type="entry name" value="TPR"/>
    <property type="match status" value="3"/>
</dbReference>
<dbReference type="GO" id="GO:0005737">
    <property type="term" value="C:cytoplasm"/>
    <property type="evidence" value="ECO:0007669"/>
    <property type="project" value="UniProtKB-SubCell"/>
</dbReference>
<dbReference type="InterPro" id="IPR036028">
    <property type="entry name" value="SH3-like_dom_sf"/>
</dbReference>
<sequence length="491" mass="54713">MSFVSCLRQWADAVAFSEKGDKISALQAFLEIQDKTSKISFNIGCLHLNNDDFDVAEKAFDNSIGKDEHLAVAFFQRGITFYKKEKFEESLLDFQQAFKELRGNQLIDYKPLGLRYKLYACEVLHNIGLVYATLGKWEKAQENLLTALNLRSEAKFGHIDQAVESILKQKLFSLVGIPAGLLFKPNKHYVAELEKKDYLGKAKVLSSVVPADNFSGFAPLQPQVVDAPTAPKQPEVLRALEGEPHTVLYEFIPETEEELAVLPGNIVFVLQRGDDNWASVMFNGRKGLVPYNYLEPLASKTLQVTSVQQVSPSNSNAEIPAPPQRPAPNKPVRKTGLETKDPKVFSGCIVKVHFMFTIAMCISPGQPFTAVLQLVSTKLKRPASTLRLSYAKPGSSDKVTVDESEMEVLWSCMKENRLTLWCSATQDKALAQENMVALFSYEASTPEDLEFREGDVITVLSKVNDEWLEGECKGKVGIFPSSFVADPNKDQ</sequence>
<dbReference type="SUPFAM" id="SSF48452">
    <property type="entry name" value="TPR-like"/>
    <property type="match status" value="1"/>
</dbReference>
<dbReference type="PROSITE" id="PS50005">
    <property type="entry name" value="TPR"/>
    <property type="match status" value="1"/>
</dbReference>
<evidence type="ECO:0000259" key="10">
    <source>
        <dbReference type="PROSITE" id="PS50002"/>
    </source>
</evidence>
<reference evidence="11" key="4">
    <citation type="submission" date="2025-08" db="UniProtKB">
        <authorList>
            <consortium name="Ensembl"/>
        </authorList>
    </citation>
    <scope>IDENTIFICATION</scope>
</reference>
<evidence type="ECO:0000313" key="11">
    <source>
        <dbReference type="Ensembl" id="ENSEEEP00000052613.2"/>
    </source>
</evidence>
<dbReference type="PRINTS" id="PR00452">
    <property type="entry name" value="SH3DOMAIN"/>
</dbReference>
<name>A0A4W4HU12_ELEEL</name>
<dbReference type="OMA" id="YATMEDW"/>
<keyword evidence="12" id="KW-1185">Reference proteome</keyword>
<dbReference type="GO" id="GO:0043020">
    <property type="term" value="C:NADPH oxidase complex"/>
    <property type="evidence" value="ECO:0007669"/>
    <property type="project" value="InterPro"/>
</dbReference>
<dbReference type="SUPFAM" id="SSF50044">
    <property type="entry name" value="SH3-domain"/>
    <property type="match status" value="2"/>
</dbReference>
<keyword evidence="3 7" id="KW-0728">SH3 domain</keyword>
<reference evidence="12" key="1">
    <citation type="journal article" date="2014" name="Science">
        <title>Nonhuman genetics. Genomic basis for the convergent evolution of electric organs.</title>
        <authorList>
            <person name="Gallant J.R."/>
            <person name="Traeger L.L."/>
            <person name="Volkening J.D."/>
            <person name="Moffett H."/>
            <person name="Chen P.H."/>
            <person name="Novina C.D."/>
            <person name="Phillips G.N.Jr."/>
            <person name="Anand R."/>
            <person name="Wells G.B."/>
            <person name="Pinch M."/>
            <person name="Guth R."/>
            <person name="Unguez G.A."/>
            <person name="Albert J.S."/>
            <person name="Zakon H.H."/>
            <person name="Samanta M.P."/>
            <person name="Sussman M.R."/>
        </authorList>
    </citation>
    <scope>NUCLEOTIDE SEQUENCE [LARGE SCALE GENOMIC DNA]</scope>
</reference>
<dbReference type="Gene3D" id="1.25.40.10">
    <property type="entry name" value="Tetratricopeptide repeat domain"/>
    <property type="match status" value="1"/>
</dbReference>
<feature type="domain" description="SH3" evidence="10">
    <location>
        <begin position="240"/>
        <end position="299"/>
    </location>
</feature>
<evidence type="ECO:0000313" key="12">
    <source>
        <dbReference type="Proteomes" id="UP000314983"/>
    </source>
</evidence>
<evidence type="ECO:0000256" key="5">
    <source>
        <dbReference type="ARBA" id="ARBA00022737"/>
    </source>
</evidence>
<organism evidence="11 12">
    <name type="scientific">Electrophorus electricus</name>
    <name type="common">Electric eel</name>
    <name type="synonym">Gymnotus electricus</name>
    <dbReference type="NCBI Taxonomy" id="8005"/>
    <lineage>
        <taxon>Eukaryota</taxon>
        <taxon>Metazoa</taxon>
        <taxon>Chordata</taxon>
        <taxon>Craniata</taxon>
        <taxon>Vertebrata</taxon>
        <taxon>Euteleostomi</taxon>
        <taxon>Actinopterygii</taxon>
        <taxon>Neopterygii</taxon>
        <taxon>Teleostei</taxon>
        <taxon>Ostariophysi</taxon>
        <taxon>Gymnotiformes</taxon>
        <taxon>Gymnotoidei</taxon>
        <taxon>Gymnotidae</taxon>
        <taxon>Electrophorus</taxon>
    </lineage>
</organism>
<dbReference type="InterPro" id="IPR001452">
    <property type="entry name" value="SH3_domain"/>
</dbReference>
<feature type="region of interest" description="Disordered" evidence="9">
    <location>
        <begin position="309"/>
        <end position="338"/>
    </location>
</feature>
<dbReference type="CDD" id="cd12046">
    <property type="entry name" value="SH3_p67phox_C"/>
    <property type="match status" value="1"/>
</dbReference>
<dbReference type="GeneTree" id="ENSGT00530000063843"/>
<dbReference type="PANTHER" id="PTHR15175:SF3">
    <property type="entry name" value="NEUTROPHIL CYTOSOL FACTOR 2"/>
    <property type="match status" value="1"/>
</dbReference>
<dbReference type="GO" id="GO:0042554">
    <property type="term" value="P:superoxide anion generation"/>
    <property type="evidence" value="ECO:0007669"/>
    <property type="project" value="TreeGrafter"/>
</dbReference>
<evidence type="ECO:0000256" key="3">
    <source>
        <dbReference type="ARBA" id="ARBA00022443"/>
    </source>
</evidence>
<evidence type="ECO:0000256" key="4">
    <source>
        <dbReference type="ARBA" id="ARBA00022490"/>
    </source>
</evidence>
<dbReference type="GO" id="GO:0006909">
    <property type="term" value="P:phagocytosis"/>
    <property type="evidence" value="ECO:0007669"/>
    <property type="project" value="InterPro"/>
</dbReference>
<reference evidence="11" key="5">
    <citation type="submission" date="2025-09" db="UniProtKB">
        <authorList>
            <consortium name="Ensembl"/>
        </authorList>
    </citation>
    <scope>IDENTIFICATION</scope>
</reference>
<dbReference type="FunFam" id="1.25.40.10:FF:000017">
    <property type="entry name" value="NADPH oxidase regulator NoxR"/>
    <property type="match status" value="1"/>
</dbReference>
<dbReference type="GO" id="GO:0016176">
    <property type="term" value="F:superoxide-generating NADPH oxidase activator activity"/>
    <property type="evidence" value="ECO:0007669"/>
    <property type="project" value="InterPro"/>
</dbReference>
<dbReference type="InterPro" id="IPR034889">
    <property type="entry name" value="NCF2_SH3"/>
</dbReference>
<gene>
    <name evidence="11" type="primary">NCF2</name>
</gene>
<evidence type="ECO:0000256" key="1">
    <source>
        <dbReference type="ARBA" id="ARBA00004496"/>
    </source>
</evidence>
<dbReference type="PANTHER" id="PTHR15175">
    <property type="entry name" value="NEUTROPHIL CYTOSOLIC FACTOR 2, NEUTROPHIL NADPH OXIDASE FACTOR 2"/>
    <property type="match status" value="1"/>
</dbReference>
<dbReference type="GO" id="GO:0045730">
    <property type="term" value="P:respiratory burst"/>
    <property type="evidence" value="ECO:0007669"/>
    <property type="project" value="InterPro"/>
</dbReference>
<evidence type="ECO:0000256" key="7">
    <source>
        <dbReference type="PROSITE-ProRule" id="PRU00192"/>
    </source>
</evidence>
<feature type="domain" description="SH3" evidence="10">
    <location>
        <begin position="430"/>
        <end position="489"/>
    </location>
</feature>
<evidence type="ECO:0000256" key="6">
    <source>
        <dbReference type="ARBA" id="ARBA00022803"/>
    </source>
</evidence>
<dbReference type="Pfam" id="PF14604">
    <property type="entry name" value="SH3_9"/>
    <property type="match status" value="1"/>
</dbReference>
<feature type="repeat" description="TPR" evidence="8">
    <location>
        <begin position="121"/>
        <end position="154"/>
    </location>
</feature>
<reference evidence="12" key="2">
    <citation type="journal article" date="2017" name="Sci. Adv.">
        <title>A tail of two voltages: Proteomic comparison of the three electric organs of the electric eel.</title>
        <authorList>
            <person name="Traeger L.L."/>
            <person name="Sabat G."/>
            <person name="Barrett-Wilt G.A."/>
            <person name="Wells G.B."/>
            <person name="Sussman M.R."/>
        </authorList>
    </citation>
    <scope>NUCLEOTIDE SEQUENCE [LARGE SCALE GENOMIC DNA]</scope>
</reference>